<dbReference type="InterPro" id="IPR043129">
    <property type="entry name" value="ATPase_NBD"/>
</dbReference>
<dbReference type="EC" id="2.7.1.85" evidence="2"/>
<gene>
    <name evidence="2" type="primary">bglK</name>
    <name evidence="2" type="ORF">ERS852392_01325</name>
</gene>
<keyword evidence="2" id="KW-0808">Transferase</keyword>
<sequence length="293" mass="30859">MRIVAVDIGGTMIKSGLWNGETFVELRETETCASEGGAALMERVKGLIHSYHDFEAIGISTAGEVNTEDGSIFYANSNIPGYTGMPVKQIMEEEFCVPAAVENDVNAAALGELRSGAGAGCDDFLCLTYGTGVGGSIVMNGSVYPGASFSAGSFGGMVIHPEEKAGTDSLEGCYERCASTTGLVRRVKKVDGALDNGKKIFAAKDRPEIKEQIDAWIDDICTGLVTLCCIFNPSRIILGGGIMAQEYVLSEVNRKVKAQIAPGLRIVEIVPAKLANTAGMMGSVSLAEKLLAQ</sequence>
<protein>
    <submittedName>
        <fullName evidence="2">Beta-glucoside kinase</fullName>
        <ecNumber evidence="2">2.7.1.85</ecNumber>
    </submittedName>
</protein>
<accession>A0A173ZPC2</accession>
<proteinExistence type="inferred from homology"/>
<dbReference type="EMBL" id="CYYR01000007">
    <property type="protein sequence ID" value="CUN77075.1"/>
    <property type="molecule type" value="Genomic_DNA"/>
</dbReference>
<dbReference type="Pfam" id="PF00480">
    <property type="entry name" value="ROK"/>
    <property type="match status" value="1"/>
</dbReference>
<name>A0A173ZPC2_9FIRM</name>
<organism evidence="2 3">
    <name type="scientific">Roseburia inulinivorans</name>
    <dbReference type="NCBI Taxonomy" id="360807"/>
    <lineage>
        <taxon>Bacteria</taxon>
        <taxon>Bacillati</taxon>
        <taxon>Bacillota</taxon>
        <taxon>Clostridia</taxon>
        <taxon>Lachnospirales</taxon>
        <taxon>Lachnospiraceae</taxon>
        <taxon>Roseburia</taxon>
    </lineage>
</organism>
<reference evidence="2 3" key="1">
    <citation type="submission" date="2015-09" db="EMBL/GenBank/DDBJ databases">
        <authorList>
            <consortium name="Pathogen Informatics"/>
        </authorList>
    </citation>
    <scope>NUCLEOTIDE SEQUENCE [LARGE SCALE GENOMIC DNA]</scope>
    <source>
        <strain evidence="2 3">2789STDY5608835</strain>
    </source>
</reference>
<dbReference type="Proteomes" id="UP000095395">
    <property type="component" value="Unassembled WGS sequence"/>
</dbReference>
<dbReference type="RefSeq" id="WP_055301825.1">
    <property type="nucleotide sequence ID" value="NZ_CYYR01000007.1"/>
</dbReference>
<dbReference type="InterPro" id="IPR000600">
    <property type="entry name" value="ROK"/>
</dbReference>
<dbReference type="Gene3D" id="3.30.420.40">
    <property type="match status" value="2"/>
</dbReference>
<evidence type="ECO:0000256" key="1">
    <source>
        <dbReference type="ARBA" id="ARBA00006479"/>
    </source>
</evidence>
<evidence type="ECO:0000313" key="2">
    <source>
        <dbReference type="EMBL" id="CUN77075.1"/>
    </source>
</evidence>
<dbReference type="PANTHER" id="PTHR18964">
    <property type="entry name" value="ROK (REPRESSOR, ORF, KINASE) FAMILY"/>
    <property type="match status" value="1"/>
</dbReference>
<evidence type="ECO:0000313" key="3">
    <source>
        <dbReference type="Proteomes" id="UP000095395"/>
    </source>
</evidence>
<comment type="similarity">
    <text evidence="1">Belongs to the ROK (NagC/XylR) family.</text>
</comment>
<dbReference type="PANTHER" id="PTHR18964:SF165">
    <property type="entry name" value="BETA-GLUCOSIDE KINASE"/>
    <property type="match status" value="1"/>
</dbReference>
<dbReference type="SUPFAM" id="SSF53067">
    <property type="entry name" value="Actin-like ATPase domain"/>
    <property type="match status" value="1"/>
</dbReference>
<dbReference type="AlphaFoldDB" id="A0A173ZPC2"/>
<dbReference type="GO" id="GO:0047700">
    <property type="term" value="F:beta-glucoside kinase activity"/>
    <property type="evidence" value="ECO:0007669"/>
    <property type="project" value="UniProtKB-EC"/>
</dbReference>
<keyword evidence="2" id="KW-0418">Kinase</keyword>
<dbReference type="CDD" id="cd24068">
    <property type="entry name" value="ASKHA_NBD_ROK_FnNanK-like"/>
    <property type="match status" value="1"/>
</dbReference>